<organism evidence="1 2">
    <name type="scientific">Plasmodium yoelii yoelii</name>
    <dbReference type="NCBI Taxonomy" id="73239"/>
    <lineage>
        <taxon>Eukaryota</taxon>
        <taxon>Sar</taxon>
        <taxon>Alveolata</taxon>
        <taxon>Apicomplexa</taxon>
        <taxon>Aconoidasida</taxon>
        <taxon>Haemosporida</taxon>
        <taxon>Plasmodiidae</taxon>
        <taxon>Plasmodium</taxon>
        <taxon>Plasmodium (Vinckeia)</taxon>
    </lineage>
</organism>
<sequence length="128" mass="15250">MVNYDDVTQTLLIDRIKIQYDSNSHWHKYLKYSLRNPHSFDYPDKLYIGNCNNNDFDYFNSVFLSKGYKLRNIEKVENDDTEVGKALNQLCICTHVHAYVNLCPHLCPYLYERSCIYKFVSTFMPPFI</sequence>
<dbReference type="Proteomes" id="UP000008553">
    <property type="component" value="Unassembled WGS sequence"/>
</dbReference>
<accession>Q7RQN6</accession>
<comment type="caution">
    <text evidence="1">The sequence shown here is derived from an EMBL/GenBank/DDBJ whole genome shotgun (WGS) entry which is preliminary data.</text>
</comment>
<proteinExistence type="predicted"/>
<dbReference type="EMBL" id="AABL01000278">
    <property type="protein sequence ID" value="EAA19993.1"/>
    <property type="molecule type" value="Genomic_DNA"/>
</dbReference>
<evidence type="ECO:0000313" key="1">
    <source>
        <dbReference type="EMBL" id="EAA19993.1"/>
    </source>
</evidence>
<keyword evidence="2" id="KW-1185">Reference proteome</keyword>
<dbReference type="PaxDb" id="73239-Q7RQN6"/>
<dbReference type="InParanoid" id="Q7RQN6"/>
<protein>
    <submittedName>
        <fullName evidence="1">Uncharacterized protein</fullName>
    </submittedName>
</protein>
<gene>
    <name evidence="1" type="ORF">PY01059</name>
</gene>
<dbReference type="AlphaFoldDB" id="Q7RQN6"/>
<reference evidence="1 2" key="1">
    <citation type="journal article" date="2002" name="Nature">
        <title>Genome sequence and comparative analysis of the model rodent malaria parasite Plasmodium yoelii yoelii.</title>
        <authorList>
            <person name="Carlton J.M."/>
            <person name="Angiuoli S.V."/>
            <person name="Suh B.B."/>
            <person name="Kooij T.W."/>
            <person name="Pertea M."/>
            <person name="Silva J.C."/>
            <person name="Ermolaeva M.D."/>
            <person name="Allen J.E."/>
            <person name="Selengut J.D."/>
            <person name="Koo H.L."/>
            <person name="Peterson J.D."/>
            <person name="Pop M."/>
            <person name="Kosack D.S."/>
            <person name="Shumway M.F."/>
            <person name="Bidwell S.L."/>
            <person name="Shallom S.J."/>
            <person name="van Aken S.E."/>
            <person name="Riedmuller S.B."/>
            <person name="Feldblyum T.V."/>
            <person name="Cho J.K."/>
            <person name="Quackenbush J."/>
            <person name="Sedegah M."/>
            <person name="Shoaibi A."/>
            <person name="Cummings L.M."/>
            <person name="Florens L."/>
            <person name="Yates J.R."/>
            <person name="Raine J.D."/>
            <person name="Sinden R.E."/>
            <person name="Harris M.A."/>
            <person name="Cunningham D.A."/>
            <person name="Preiser P.R."/>
            <person name="Bergman L.W."/>
            <person name="Vaidya A.B."/>
            <person name="van Lin L.H."/>
            <person name="Janse C.J."/>
            <person name="Waters A.P."/>
            <person name="Smith H.O."/>
            <person name="White O.R."/>
            <person name="Salzberg S.L."/>
            <person name="Venter J.C."/>
            <person name="Fraser C.M."/>
            <person name="Hoffman S.L."/>
            <person name="Gardner M.J."/>
            <person name="Carucci D.J."/>
        </authorList>
    </citation>
    <scope>NUCLEOTIDE SEQUENCE [LARGE SCALE GENOMIC DNA]</scope>
    <source>
        <strain evidence="1 2">17XNL</strain>
    </source>
</reference>
<name>Q7RQN6_PLAYO</name>
<dbReference type="STRING" id="73239.Q7RQN6"/>
<evidence type="ECO:0000313" key="2">
    <source>
        <dbReference type="Proteomes" id="UP000008553"/>
    </source>
</evidence>